<dbReference type="InterPro" id="IPR023473">
    <property type="entry name" value="AMMECR1"/>
</dbReference>
<name>A0ABV7GK24_9GAMM</name>
<dbReference type="InterPro" id="IPR027623">
    <property type="entry name" value="AmmeMemoSam_A"/>
</dbReference>
<evidence type="ECO:0000259" key="1">
    <source>
        <dbReference type="PROSITE" id="PS51112"/>
    </source>
</evidence>
<dbReference type="EMBL" id="JBHRTD010000018">
    <property type="protein sequence ID" value="MFC3140663.1"/>
    <property type="molecule type" value="Genomic_DNA"/>
</dbReference>
<comment type="caution">
    <text evidence="2">The sequence shown here is derived from an EMBL/GenBank/DDBJ whole genome shotgun (WGS) entry which is preliminary data.</text>
</comment>
<protein>
    <submittedName>
        <fullName evidence="2">AmmeMemoRadiSam system protein A</fullName>
    </submittedName>
</protein>
<evidence type="ECO:0000313" key="2">
    <source>
        <dbReference type="EMBL" id="MFC3140663.1"/>
    </source>
</evidence>
<dbReference type="Pfam" id="PF01871">
    <property type="entry name" value="AMMECR1"/>
    <property type="match status" value="1"/>
</dbReference>
<reference evidence="3" key="1">
    <citation type="journal article" date="2019" name="Int. J. Syst. Evol. Microbiol.">
        <title>The Global Catalogue of Microorganisms (GCM) 10K type strain sequencing project: providing services to taxonomists for standard genome sequencing and annotation.</title>
        <authorList>
            <consortium name="The Broad Institute Genomics Platform"/>
            <consortium name="The Broad Institute Genome Sequencing Center for Infectious Disease"/>
            <person name="Wu L."/>
            <person name="Ma J."/>
        </authorList>
    </citation>
    <scope>NUCLEOTIDE SEQUENCE [LARGE SCALE GENOMIC DNA]</scope>
    <source>
        <strain evidence="3">KCTC 52277</strain>
    </source>
</reference>
<dbReference type="SUPFAM" id="SSF143447">
    <property type="entry name" value="AMMECR1-like"/>
    <property type="match status" value="1"/>
</dbReference>
<dbReference type="NCBIfam" id="TIGR04335">
    <property type="entry name" value="AmmeMemoSam_A"/>
    <property type="match status" value="1"/>
</dbReference>
<feature type="domain" description="AMMECR1" evidence="1">
    <location>
        <begin position="13"/>
        <end position="197"/>
    </location>
</feature>
<dbReference type="Gene3D" id="3.30.700.20">
    <property type="entry name" value="Hypothetical protein ph0010, domain 1"/>
    <property type="match status" value="1"/>
</dbReference>
<accession>A0ABV7GK24</accession>
<dbReference type="Proteomes" id="UP001595621">
    <property type="component" value="Unassembled WGS sequence"/>
</dbReference>
<gene>
    <name evidence="2" type="primary">amrA</name>
    <name evidence="2" type="ORF">ACFOE0_21140</name>
</gene>
<evidence type="ECO:0000313" key="3">
    <source>
        <dbReference type="Proteomes" id="UP001595621"/>
    </source>
</evidence>
<dbReference type="PANTHER" id="PTHR13016">
    <property type="entry name" value="AMMECR1 HOMOLOG"/>
    <property type="match status" value="1"/>
</dbReference>
<dbReference type="InterPro" id="IPR036071">
    <property type="entry name" value="AMMECR1_dom_sf"/>
</dbReference>
<keyword evidence="3" id="KW-1185">Reference proteome</keyword>
<dbReference type="PANTHER" id="PTHR13016:SF0">
    <property type="entry name" value="AMME SYNDROME CANDIDATE GENE 1 PROTEIN"/>
    <property type="match status" value="1"/>
</dbReference>
<dbReference type="Gene3D" id="3.30.1490.150">
    <property type="entry name" value="Hypothetical protein ph0010, domain 2"/>
    <property type="match status" value="1"/>
</dbReference>
<sequence length="197" mass="21573">MSAISSARFSAAELSQLLVVARQAIATHFGQKGQQLPNPEDYDECLSASAGCFVTLEVRGELQGCIGTITSQQPLLQEVHKKALAAAFSDKRFPPLTVDQLSTLTLEVSVLSKPGLLASGKDQDCLNYLGRHHPGVILSQGKRRGVFLPQVWEKLKTPKEFVTALKRKAGISAETPLTELRVEIFNVDSHKEAYWQS</sequence>
<dbReference type="RefSeq" id="WP_248934519.1">
    <property type="nucleotide sequence ID" value="NZ_JAKILF010000001.1"/>
</dbReference>
<organism evidence="2 3">
    <name type="scientific">Shewanella submarina</name>
    <dbReference type="NCBI Taxonomy" id="2016376"/>
    <lineage>
        <taxon>Bacteria</taxon>
        <taxon>Pseudomonadati</taxon>
        <taxon>Pseudomonadota</taxon>
        <taxon>Gammaproteobacteria</taxon>
        <taxon>Alteromonadales</taxon>
        <taxon>Shewanellaceae</taxon>
        <taxon>Shewanella</taxon>
    </lineage>
</organism>
<dbReference type="NCBIfam" id="TIGR00296">
    <property type="entry name" value="TIGR00296 family protein"/>
    <property type="match status" value="1"/>
</dbReference>
<proteinExistence type="predicted"/>
<dbReference type="InterPro" id="IPR002733">
    <property type="entry name" value="AMMECR1_domain"/>
</dbReference>
<dbReference type="InterPro" id="IPR027485">
    <property type="entry name" value="AMMECR1_N"/>
</dbReference>
<dbReference type="PROSITE" id="PS51112">
    <property type="entry name" value="AMMECR1"/>
    <property type="match status" value="1"/>
</dbReference>